<sequence length="91" mass="10169">MVAGIGRTFNSFDDKSQAFDEFHGAITSVLCSPLASRIFLVLPFSESWRKFQPVCLRRSLASIATFPWPAAGRFRTAVDTMHPVCHALQRP</sequence>
<dbReference type="EMBL" id="JARJLG010000148">
    <property type="protein sequence ID" value="KAJ7736588.1"/>
    <property type="molecule type" value="Genomic_DNA"/>
</dbReference>
<name>A0AAD7I8T3_9AGAR</name>
<protein>
    <submittedName>
        <fullName evidence="1">Uncharacterized protein</fullName>
    </submittedName>
</protein>
<dbReference type="Proteomes" id="UP001215280">
    <property type="component" value="Unassembled WGS sequence"/>
</dbReference>
<accession>A0AAD7I8T3</accession>
<reference evidence="1" key="1">
    <citation type="submission" date="2023-03" db="EMBL/GenBank/DDBJ databases">
        <title>Massive genome expansion in bonnet fungi (Mycena s.s.) driven by repeated elements and novel gene families across ecological guilds.</title>
        <authorList>
            <consortium name="Lawrence Berkeley National Laboratory"/>
            <person name="Harder C.B."/>
            <person name="Miyauchi S."/>
            <person name="Viragh M."/>
            <person name="Kuo A."/>
            <person name="Thoen E."/>
            <person name="Andreopoulos B."/>
            <person name="Lu D."/>
            <person name="Skrede I."/>
            <person name="Drula E."/>
            <person name="Henrissat B."/>
            <person name="Morin E."/>
            <person name="Kohler A."/>
            <person name="Barry K."/>
            <person name="LaButti K."/>
            <person name="Morin E."/>
            <person name="Salamov A."/>
            <person name="Lipzen A."/>
            <person name="Mereny Z."/>
            <person name="Hegedus B."/>
            <person name="Baldrian P."/>
            <person name="Stursova M."/>
            <person name="Weitz H."/>
            <person name="Taylor A."/>
            <person name="Grigoriev I.V."/>
            <person name="Nagy L.G."/>
            <person name="Martin F."/>
            <person name="Kauserud H."/>
        </authorList>
    </citation>
    <scope>NUCLEOTIDE SEQUENCE</scope>
    <source>
        <strain evidence="1">CBHHK188m</strain>
    </source>
</reference>
<comment type="caution">
    <text evidence="1">The sequence shown here is derived from an EMBL/GenBank/DDBJ whole genome shotgun (WGS) entry which is preliminary data.</text>
</comment>
<evidence type="ECO:0000313" key="1">
    <source>
        <dbReference type="EMBL" id="KAJ7736588.1"/>
    </source>
</evidence>
<proteinExistence type="predicted"/>
<dbReference type="AlphaFoldDB" id="A0AAD7I8T3"/>
<gene>
    <name evidence="1" type="ORF">DFH07DRAFT_842956</name>
</gene>
<organism evidence="1 2">
    <name type="scientific">Mycena maculata</name>
    <dbReference type="NCBI Taxonomy" id="230809"/>
    <lineage>
        <taxon>Eukaryota</taxon>
        <taxon>Fungi</taxon>
        <taxon>Dikarya</taxon>
        <taxon>Basidiomycota</taxon>
        <taxon>Agaricomycotina</taxon>
        <taxon>Agaricomycetes</taxon>
        <taxon>Agaricomycetidae</taxon>
        <taxon>Agaricales</taxon>
        <taxon>Marasmiineae</taxon>
        <taxon>Mycenaceae</taxon>
        <taxon>Mycena</taxon>
    </lineage>
</organism>
<evidence type="ECO:0000313" key="2">
    <source>
        <dbReference type="Proteomes" id="UP001215280"/>
    </source>
</evidence>
<keyword evidence="2" id="KW-1185">Reference proteome</keyword>